<dbReference type="AlphaFoldDB" id="A0A024G273"/>
<evidence type="ECO:0000313" key="2">
    <source>
        <dbReference type="EMBL" id="CCI40383.1"/>
    </source>
</evidence>
<reference evidence="2 3" key="1">
    <citation type="submission" date="2012-05" db="EMBL/GenBank/DDBJ databases">
        <title>Recombination and specialization in a pathogen metapopulation.</title>
        <authorList>
            <person name="Gardiner A."/>
            <person name="Kemen E."/>
            <person name="Schultz-Larsen T."/>
            <person name="MacLean D."/>
            <person name="Van Oosterhout C."/>
            <person name="Jones J.D.G."/>
        </authorList>
    </citation>
    <scope>NUCLEOTIDE SEQUENCE [LARGE SCALE GENOMIC DNA]</scope>
    <source>
        <strain evidence="2 3">Ac Nc2</strain>
    </source>
</reference>
<gene>
    <name evidence="2" type="ORF">BN9_011670</name>
</gene>
<feature type="region of interest" description="Disordered" evidence="1">
    <location>
        <begin position="85"/>
        <end position="105"/>
    </location>
</feature>
<protein>
    <submittedName>
        <fullName evidence="2">Uncharacterized protein</fullName>
    </submittedName>
</protein>
<accession>A0A024G273</accession>
<dbReference type="OrthoDB" id="77607at2759"/>
<evidence type="ECO:0000313" key="3">
    <source>
        <dbReference type="Proteomes" id="UP000053237"/>
    </source>
</evidence>
<name>A0A024G273_9STRA</name>
<keyword evidence="3" id="KW-1185">Reference proteome</keyword>
<proteinExistence type="predicted"/>
<dbReference type="Proteomes" id="UP000053237">
    <property type="component" value="Unassembled WGS sequence"/>
</dbReference>
<organism evidence="2 3">
    <name type="scientific">Albugo candida</name>
    <dbReference type="NCBI Taxonomy" id="65357"/>
    <lineage>
        <taxon>Eukaryota</taxon>
        <taxon>Sar</taxon>
        <taxon>Stramenopiles</taxon>
        <taxon>Oomycota</taxon>
        <taxon>Peronosporomycetes</taxon>
        <taxon>Albuginales</taxon>
        <taxon>Albuginaceae</taxon>
        <taxon>Albugo</taxon>
    </lineage>
</organism>
<dbReference type="InParanoid" id="A0A024G273"/>
<sequence length="142" mass="16421">MSNAALPDDFFENAPRNLSVNIQEKDPDDTVRMEQEFQEFRDTVIAQVEEEDAMEVKERDALEQLDNMTYLNRYRGILEKKILKDSAREESSVDTADEESVHSKRDLDSLAVAVYSRRKKKKITSDSASQNSNLFDWRAKAL</sequence>
<evidence type="ECO:0000256" key="1">
    <source>
        <dbReference type="SAM" id="MobiDB-lite"/>
    </source>
</evidence>
<comment type="caution">
    <text evidence="2">The sequence shown here is derived from an EMBL/GenBank/DDBJ whole genome shotgun (WGS) entry which is preliminary data.</text>
</comment>
<dbReference type="EMBL" id="CAIX01000008">
    <property type="protein sequence ID" value="CCI40383.1"/>
    <property type="molecule type" value="Genomic_DNA"/>
</dbReference>